<dbReference type="EMBL" id="VKKG01000001">
    <property type="protein sequence ID" value="TRY19559.1"/>
    <property type="molecule type" value="Genomic_DNA"/>
</dbReference>
<feature type="region of interest" description="Disordered" evidence="1">
    <location>
        <begin position="1"/>
        <end position="53"/>
    </location>
</feature>
<dbReference type="OrthoDB" id="3730020at2"/>
<comment type="caution">
    <text evidence="3">The sequence shown here is derived from an EMBL/GenBank/DDBJ whole genome shotgun (WGS) entry which is preliminary data.</text>
</comment>
<evidence type="ECO:0000313" key="4">
    <source>
        <dbReference type="Proteomes" id="UP000317638"/>
    </source>
</evidence>
<keyword evidence="2" id="KW-0472">Membrane</keyword>
<feature type="transmembrane region" description="Helical" evidence="2">
    <location>
        <begin position="61"/>
        <end position="82"/>
    </location>
</feature>
<proteinExistence type="predicted"/>
<evidence type="ECO:0000313" key="3">
    <source>
        <dbReference type="EMBL" id="TRY19559.1"/>
    </source>
</evidence>
<evidence type="ECO:0000256" key="1">
    <source>
        <dbReference type="SAM" id="MobiDB-lite"/>
    </source>
</evidence>
<sequence length="214" mass="22676">MSNEDSPWAHEDPRWKPQSYHDAVGRDPRQPFGQPNRQAGPAPHEPSIDDYREPRRGGPPWWLVAVGVVAAIALVLITLQVVTGEGEPSVSPSPTPATTAGESETPSSSATGGNSIPFEGNGTGVFELLDQDWTADGLVVRFRVTLDAGQQSFGVYMFSNTTMEVSDPLDTTPFDVMAGQPHEGTATFAVEQGEATLVLTSAFGSAVTALPIKG</sequence>
<evidence type="ECO:0000256" key="2">
    <source>
        <dbReference type="SAM" id="Phobius"/>
    </source>
</evidence>
<keyword evidence="2" id="KW-0812">Transmembrane</keyword>
<organism evidence="3 4">
    <name type="scientific">Tessaracoccus rhinocerotis</name>
    <dbReference type="NCBI Taxonomy" id="1689449"/>
    <lineage>
        <taxon>Bacteria</taxon>
        <taxon>Bacillati</taxon>
        <taxon>Actinomycetota</taxon>
        <taxon>Actinomycetes</taxon>
        <taxon>Propionibacteriales</taxon>
        <taxon>Propionibacteriaceae</taxon>
        <taxon>Tessaracoccus</taxon>
    </lineage>
</organism>
<dbReference type="RefSeq" id="WP_143936645.1">
    <property type="nucleotide sequence ID" value="NZ_VKKG01000001.1"/>
</dbReference>
<protein>
    <submittedName>
        <fullName evidence="3">Uncharacterized protein</fullName>
    </submittedName>
</protein>
<name>A0A553K4A7_9ACTN</name>
<gene>
    <name evidence="3" type="ORF">FOJ82_01250</name>
</gene>
<dbReference type="AlphaFoldDB" id="A0A553K4A7"/>
<feature type="compositionally biased region" description="Polar residues" evidence="1">
    <location>
        <begin position="101"/>
        <end position="114"/>
    </location>
</feature>
<accession>A0A553K4A7</accession>
<feature type="compositionally biased region" description="Low complexity" evidence="1">
    <location>
        <begin position="84"/>
        <end position="100"/>
    </location>
</feature>
<reference evidence="3 4" key="1">
    <citation type="submission" date="2019-07" db="EMBL/GenBank/DDBJ databases">
        <authorList>
            <person name="Zhou L.-Y."/>
        </authorList>
    </citation>
    <scope>NUCLEOTIDE SEQUENCE [LARGE SCALE GENOMIC DNA]</scope>
    <source>
        <strain evidence="3 4">YIM 101269</strain>
    </source>
</reference>
<feature type="region of interest" description="Disordered" evidence="1">
    <location>
        <begin position="84"/>
        <end position="117"/>
    </location>
</feature>
<keyword evidence="2" id="KW-1133">Transmembrane helix</keyword>
<keyword evidence="4" id="KW-1185">Reference proteome</keyword>
<dbReference type="Proteomes" id="UP000317638">
    <property type="component" value="Unassembled WGS sequence"/>
</dbReference>